<keyword evidence="3" id="KW-1185">Reference proteome</keyword>
<proteinExistence type="predicted"/>
<accession>A0AAE0FYK2</accession>
<sequence>MSKEVLECVNALLYDTLVDLIEPLSVADLHPASALAAGTGDAIDHKAAYKMILDKIQTPKHFVPTGLAATKVAHGPRGGLNGFRPGLNLPVKGEVSPVAFDLEEKKSGLVAMGERLDAVAEAAGFSATTASFVSDMNNAAAAVSVPPPASGGNIAQMGFCVPAGGDPPMVTVGAADVQPAGNIPSAGGARQVLIWLMRWARVRGGRAALGWWCSRGHHSLRDGNMGYDPKEKVKCPKFPRKIRRDGLSTHLKIHQKKERRAGSVETLFRRHADAQDEDVSRPTSPQSSMPQSSNISGGISDGIGMGTPVRSL</sequence>
<feature type="region of interest" description="Disordered" evidence="1">
    <location>
        <begin position="255"/>
        <end position="312"/>
    </location>
</feature>
<comment type="caution">
    <text evidence="2">The sequence shown here is derived from an EMBL/GenBank/DDBJ whole genome shotgun (WGS) entry which is preliminary data.</text>
</comment>
<dbReference type="Proteomes" id="UP001190700">
    <property type="component" value="Unassembled WGS sequence"/>
</dbReference>
<organism evidence="2 3">
    <name type="scientific">Cymbomonas tetramitiformis</name>
    <dbReference type="NCBI Taxonomy" id="36881"/>
    <lineage>
        <taxon>Eukaryota</taxon>
        <taxon>Viridiplantae</taxon>
        <taxon>Chlorophyta</taxon>
        <taxon>Pyramimonadophyceae</taxon>
        <taxon>Pyramimonadales</taxon>
        <taxon>Pyramimonadaceae</taxon>
        <taxon>Cymbomonas</taxon>
    </lineage>
</organism>
<evidence type="ECO:0000256" key="1">
    <source>
        <dbReference type="SAM" id="MobiDB-lite"/>
    </source>
</evidence>
<feature type="compositionally biased region" description="Low complexity" evidence="1">
    <location>
        <begin position="281"/>
        <end position="298"/>
    </location>
</feature>
<feature type="compositionally biased region" description="Basic and acidic residues" evidence="1">
    <location>
        <begin position="267"/>
        <end position="280"/>
    </location>
</feature>
<name>A0AAE0FYK2_9CHLO</name>
<dbReference type="AlphaFoldDB" id="A0AAE0FYK2"/>
<evidence type="ECO:0000313" key="3">
    <source>
        <dbReference type="Proteomes" id="UP001190700"/>
    </source>
</evidence>
<gene>
    <name evidence="2" type="ORF">CYMTET_23374</name>
</gene>
<evidence type="ECO:0000313" key="2">
    <source>
        <dbReference type="EMBL" id="KAK3268103.1"/>
    </source>
</evidence>
<dbReference type="EMBL" id="LGRX02012019">
    <property type="protein sequence ID" value="KAK3268103.1"/>
    <property type="molecule type" value="Genomic_DNA"/>
</dbReference>
<protein>
    <submittedName>
        <fullName evidence="2">Uncharacterized protein</fullName>
    </submittedName>
</protein>
<reference evidence="2 3" key="1">
    <citation type="journal article" date="2015" name="Genome Biol. Evol.">
        <title>Comparative Genomics of a Bacterivorous Green Alga Reveals Evolutionary Causalities and Consequences of Phago-Mixotrophic Mode of Nutrition.</title>
        <authorList>
            <person name="Burns J.A."/>
            <person name="Paasch A."/>
            <person name="Narechania A."/>
            <person name="Kim E."/>
        </authorList>
    </citation>
    <scope>NUCLEOTIDE SEQUENCE [LARGE SCALE GENOMIC DNA]</scope>
    <source>
        <strain evidence="2 3">PLY_AMNH</strain>
    </source>
</reference>